<evidence type="ECO:0000313" key="1">
    <source>
        <dbReference type="EMBL" id="GBO45151.1"/>
    </source>
</evidence>
<feature type="non-terminal residue" evidence="1">
    <location>
        <position position="1"/>
    </location>
</feature>
<organism evidence="1 2">
    <name type="scientific">Araneus ventricosus</name>
    <name type="common">Orbweaver spider</name>
    <name type="synonym">Epeira ventricosa</name>
    <dbReference type="NCBI Taxonomy" id="182803"/>
    <lineage>
        <taxon>Eukaryota</taxon>
        <taxon>Metazoa</taxon>
        <taxon>Ecdysozoa</taxon>
        <taxon>Arthropoda</taxon>
        <taxon>Chelicerata</taxon>
        <taxon>Arachnida</taxon>
        <taxon>Araneae</taxon>
        <taxon>Araneomorphae</taxon>
        <taxon>Entelegynae</taxon>
        <taxon>Araneoidea</taxon>
        <taxon>Araneidae</taxon>
        <taxon>Araneus</taxon>
    </lineage>
</organism>
<protein>
    <submittedName>
        <fullName evidence="1">Uncharacterized protein</fullName>
    </submittedName>
</protein>
<dbReference type="AlphaFoldDB" id="A0A4Y2X6I2"/>
<dbReference type="EMBL" id="BGPR01072186">
    <property type="protein sequence ID" value="GBO45151.1"/>
    <property type="molecule type" value="Genomic_DNA"/>
</dbReference>
<name>A0A4Y2X6I2_ARAVE</name>
<comment type="caution">
    <text evidence="1">The sequence shown here is derived from an EMBL/GenBank/DDBJ whole genome shotgun (WGS) entry which is preliminary data.</text>
</comment>
<reference evidence="1 2" key="1">
    <citation type="journal article" date="2019" name="Sci. Rep.">
        <title>Orb-weaving spider Araneus ventricosus genome elucidates the spidroin gene catalogue.</title>
        <authorList>
            <person name="Kono N."/>
            <person name="Nakamura H."/>
            <person name="Ohtoshi R."/>
            <person name="Moran D.A.P."/>
            <person name="Shinohara A."/>
            <person name="Yoshida Y."/>
            <person name="Fujiwara M."/>
            <person name="Mori M."/>
            <person name="Tomita M."/>
            <person name="Arakawa K."/>
        </authorList>
    </citation>
    <scope>NUCLEOTIDE SEQUENCE [LARGE SCALE GENOMIC DNA]</scope>
</reference>
<evidence type="ECO:0000313" key="2">
    <source>
        <dbReference type="Proteomes" id="UP000499080"/>
    </source>
</evidence>
<dbReference type="Proteomes" id="UP000499080">
    <property type="component" value="Unassembled WGS sequence"/>
</dbReference>
<sequence>RIVRGGPICMVYAMLLGLSYRHLDVERVGCWSWCPEPRTGWGCFVAADRFSLVTIRSGQSNLAYDC</sequence>
<accession>A0A4Y2X6I2</accession>
<proteinExistence type="predicted"/>
<gene>
    <name evidence="1" type="ORF">AVEN_134560-2_1</name>
</gene>
<keyword evidence="2" id="KW-1185">Reference proteome</keyword>